<evidence type="ECO:0000256" key="17">
    <source>
        <dbReference type="SAM" id="Phobius"/>
    </source>
</evidence>
<keyword evidence="11" id="KW-0067">ATP-binding</keyword>
<evidence type="ECO:0000256" key="6">
    <source>
        <dbReference type="ARBA" id="ARBA00022519"/>
    </source>
</evidence>
<dbReference type="Pfam" id="PF13614">
    <property type="entry name" value="AAA_31"/>
    <property type="match status" value="1"/>
</dbReference>
<protein>
    <recommendedName>
        <fullName evidence="4">non-specific protein-tyrosine kinase</fullName>
        <ecNumber evidence="4">2.7.10.2</ecNumber>
    </recommendedName>
</protein>
<evidence type="ECO:0000313" key="22">
    <source>
        <dbReference type="Proteomes" id="UP000594800"/>
    </source>
</evidence>
<evidence type="ECO:0000313" key="21">
    <source>
        <dbReference type="EMBL" id="QPH55837.1"/>
    </source>
</evidence>
<evidence type="ECO:0000256" key="8">
    <source>
        <dbReference type="ARBA" id="ARBA00022692"/>
    </source>
</evidence>
<keyword evidence="7" id="KW-0808">Transferase</keyword>
<feature type="domain" description="AAA" evidence="19">
    <location>
        <begin position="520"/>
        <end position="675"/>
    </location>
</feature>
<dbReference type="AlphaFoldDB" id="A0A7S9QEV3"/>
<evidence type="ECO:0000259" key="19">
    <source>
        <dbReference type="Pfam" id="PF13614"/>
    </source>
</evidence>
<dbReference type="InterPro" id="IPR005702">
    <property type="entry name" value="Wzc-like_C"/>
</dbReference>
<keyword evidence="13 17" id="KW-0472">Membrane</keyword>
<dbReference type="InterPro" id="IPR027417">
    <property type="entry name" value="P-loop_NTPase"/>
</dbReference>
<keyword evidence="22" id="KW-1185">Reference proteome</keyword>
<keyword evidence="5" id="KW-1003">Cell membrane</keyword>
<feature type="coiled-coil region" evidence="16">
    <location>
        <begin position="269"/>
        <end position="333"/>
    </location>
</feature>
<dbReference type="Gene3D" id="3.40.50.300">
    <property type="entry name" value="P-loop containing nucleotide triphosphate hydrolases"/>
    <property type="match status" value="1"/>
</dbReference>
<dbReference type="SUPFAM" id="SSF52540">
    <property type="entry name" value="P-loop containing nucleoside triphosphate hydrolases"/>
    <property type="match status" value="1"/>
</dbReference>
<comment type="similarity">
    <text evidence="3">Belongs to the etk/wzc family.</text>
</comment>
<dbReference type="PANTHER" id="PTHR32309">
    <property type="entry name" value="TYROSINE-PROTEIN KINASE"/>
    <property type="match status" value="1"/>
</dbReference>
<keyword evidence="8 17" id="KW-0812">Transmembrane</keyword>
<dbReference type="CDD" id="cd05387">
    <property type="entry name" value="BY-kinase"/>
    <property type="match status" value="1"/>
</dbReference>
<evidence type="ECO:0000256" key="15">
    <source>
        <dbReference type="ARBA" id="ARBA00051245"/>
    </source>
</evidence>
<accession>A0A7S9QEV3</accession>
<sequence>MIGILRRQSRIVIYTTLLVLGLTALWLFSLTPRYTASSLLVIDPAGTNLLEPTEARTSPASDNARIASELEILRSNATALAVVEAADLIGSSDFGVRLSTWQRLEAFLGFAETSEPSGADVLNGVLNRFRNGLQVSRRGATYLLQVSYTSTDPVRAAELANLTVDTYIAGQVQAKVGTALAARDVIQARIAAADAELVEAELAFDAFIDTNFDRIAEETGRSDLADLRRQLEAVETESTRTRVLANEASRTRELGNWAALADRLQNETLVQLAAQRAELNEDLAEATTEQSVNLRAELEALENRLAREADTAIEDLRGELAQLETQAGAYQSELRQNVLTADLPPELLTQIFSIQQRGTLARTQYQTLLSRLRDFETQADLQVADARVVSPALPPSRPSYPNTQLALALALIGGLSVGVGLALLREFYIGGFVSDTQAEEGLGVPVPATIPRLAEDLNPADQIVSAPLSRYAEAFRRVRASIDQTLARQAADDLPVNAPIATPAKGPLTIMVASTLPAEGKTTTSLALARTYALSGKRTVLIDCDLRKPSVAERLQLEQQAGLLDFLTAKPGEVVDLEGIMGLDPRSDLEVIPSLGRSSRPTDQLLMSQRFTDLMEAVRSHYDVVVLDTPPMLPVVDGRYLAHRANAIVLVVKWAETRQQDVRQTLSMLDDVRNPLTPVFTVLNSIDDGKRPGAYKGYASAYYVE</sequence>
<reference evidence="21 22" key="1">
    <citation type="submission" date="2020-11" db="EMBL/GenBank/DDBJ databases">
        <title>Description of Pontivivens ytuae sp. nov. isolated from deep sea sediment of Mariana Trench.</title>
        <authorList>
            <person name="Wang Z."/>
            <person name="Sun Q.-L."/>
            <person name="Xu X.-D."/>
            <person name="Tang Y.-Z."/>
            <person name="Zhang J."/>
        </authorList>
    </citation>
    <scope>NUCLEOTIDE SEQUENCE [LARGE SCALE GENOMIC DNA]</scope>
    <source>
        <strain evidence="21 22">MT2928</strain>
    </source>
</reference>
<evidence type="ECO:0000259" key="20">
    <source>
        <dbReference type="Pfam" id="PF13807"/>
    </source>
</evidence>
<evidence type="ECO:0000256" key="9">
    <source>
        <dbReference type="ARBA" id="ARBA00022741"/>
    </source>
</evidence>
<evidence type="ECO:0000256" key="1">
    <source>
        <dbReference type="ARBA" id="ARBA00004429"/>
    </source>
</evidence>
<evidence type="ECO:0000256" key="13">
    <source>
        <dbReference type="ARBA" id="ARBA00023136"/>
    </source>
</evidence>
<dbReference type="Pfam" id="PF13807">
    <property type="entry name" value="GNVR"/>
    <property type="match status" value="1"/>
</dbReference>
<evidence type="ECO:0000256" key="4">
    <source>
        <dbReference type="ARBA" id="ARBA00011903"/>
    </source>
</evidence>
<comment type="subcellular location">
    <subcellularLocation>
        <location evidence="1">Cell inner membrane</location>
        <topology evidence="1">Multi-pass membrane protein</topology>
    </subcellularLocation>
</comment>
<evidence type="ECO:0000256" key="11">
    <source>
        <dbReference type="ARBA" id="ARBA00022840"/>
    </source>
</evidence>
<feature type="domain" description="Polysaccharide chain length determinant N-terminal" evidence="18">
    <location>
        <begin position="2"/>
        <end position="84"/>
    </location>
</feature>
<dbReference type="InterPro" id="IPR025669">
    <property type="entry name" value="AAA_dom"/>
</dbReference>
<proteinExistence type="inferred from homology"/>
<dbReference type="GO" id="GO:0005886">
    <property type="term" value="C:plasma membrane"/>
    <property type="evidence" value="ECO:0007669"/>
    <property type="project" value="UniProtKB-SubCell"/>
</dbReference>
<dbReference type="RefSeq" id="WP_196105099.1">
    <property type="nucleotide sequence ID" value="NZ_CP064942.1"/>
</dbReference>
<dbReference type="KEGG" id="poz:I0K15_08995"/>
<dbReference type="Proteomes" id="UP000594800">
    <property type="component" value="Chromosome"/>
</dbReference>
<keyword evidence="12 17" id="KW-1133">Transmembrane helix</keyword>
<name>A0A7S9QEV3_9RHOB</name>
<evidence type="ECO:0000256" key="14">
    <source>
        <dbReference type="ARBA" id="ARBA00023137"/>
    </source>
</evidence>
<evidence type="ECO:0000256" key="7">
    <source>
        <dbReference type="ARBA" id="ARBA00022679"/>
    </source>
</evidence>
<dbReference type="InterPro" id="IPR003856">
    <property type="entry name" value="LPS_length_determ_N"/>
</dbReference>
<dbReference type="InterPro" id="IPR032807">
    <property type="entry name" value="GNVR"/>
</dbReference>
<comment type="similarity">
    <text evidence="2">Belongs to the CpsD/CapB family.</text>
</comment>
<comment type="catalytic activity">
    <reaction evidence="15">
        <text>L-tyrosyl-[protein] + ATP = O-phospho-L-tyrosyl-[protein] + ADP + H(+)</text>
        <dbReference type="Rhea" id="RHEA:10596"/>
        <dbReference type="Rhea" id="RHEA-COMP:10136"/>
        <dbReference type="Rhea" id="RHEA-COMP:20101"/>
        <dbReference type="ChEBI" id="CHEBI:15378"/>
        <dbReference type="ChEBI" id="CHEBI:30616"/>
        <dbReference type="ChEBI" id="CHEBI:46858"/>
        <dbReference type="ChEBI" id="CHEBI:61978"/>
        <dbReference type="ChEBI" id="CHEBI:456216"/>
        <dbReference type="EC" id="2.7.10.2"/>
    </reaction>
</comment>
<gene>
    <name evidence="21" type="ORF">I0K15_08995</name>
</gene>
<keyword evidence="14" id="KW-0829">Tyrosine-protein kinase</keyword>
<evidence type="ECO:0000256" key="10">
    <source>
        <dbReference type="ARBA" id="ARBA00022777"/>
    </source>
</evidence>
<evidence type="ECO:0000259" key="18">
    <source>
        <dbReference type="Pfam" id="PF02706"/>
    </source>
</evidence>
<keyword evidence="10" id="KW-0418">Kinase</keyword>
<evidence type="ECO:0000256" key="5">
    <source>
        <dbReference type="ARBA" id="ARBA00022475"/>
    </source>
</evidence>
<keyword evidence="6" id="KW-0997">Cell inner membrane</keyword>
<feature type="domain" description="Tyrosine-protein kinase G-rich" evidence="20">
    <location>
        <begin position="363"/>
        <end position="426"/>
    </location>
</feature>
<dbReference type="InterPro" id="IPR050445">
    <property type="entry name" value="Bact_polysacc_biosynth/exp"/>
</dbReference>
<evidence type="ECO:0000256" key="16">
    <source>
        <dbReference type="SAM" id="Coils"/>
    </source>
</evidence>
<evidence type="ECO:0000256" key="3">
    <source>
        <dbReference type="ARBA" id="ARBA00008883"/>
    </source>
</evidence>
<dbReference type="EMBL" id="CP064942">
    <property type="protein sequence ID" value="QPH55837.1"/>
    <property type="molecule type" value="Genomic_DNA"/>
</dbReference>
<organism evidence="21 22">
    <name type="scientific">Pontivivens ytuae</name>
    <dbReference type="NCBI Taxonomy" id="2789856"/>
    <lineage>
        <taxon>Bacteria</taxon>
        <taxon>Pseudomonadati</taxon>
        <taxon>Pseudomonadota</taxon>
        <taxon>Alphaproteobacteria</taxon>
        <taxon>Rhodobacterales</taxon>
        <taxon>Paracoccaceae</taxon>
        <taxon>Pontivivens</taxon>
    </lineage>
</organism>
<dbReference type="GO" id="GO:0004713">
    <property type="term" value="F:protein tyrosine kinase activity"/>
    <property type="evidence" value="ECO:0007669"/>
    <property type="project" value="TreeGrafter"/>
</dbReference>
<keyword evidence="9" id="KW-0547">Nucleotide-binding</keyword>
<dbReference type="EC" id="2.7.10.2" evidence="4"/>
<keyword evidence="16" id="KW-0175">Coiled coil</keyword>
<dbReference type="PANTHER" id="PTHR32309:SF13">
    <property type="entry name" value="FERRIC ENTEROBACTIN TRANSPORT PROTEIN FEPE"/>
    <property type="match status" value="1"/>
</dbReference>
<dbReference type="Pfam" id="PF02706">
    <property type="entry name" value="Wzz"/>
    <property type="match status" value="1"/>
</dbReference>
<evidence type="ECO:0000256" key="12">
    <source>
        <dbReference type="ARBA" id="ARBA00022989"/>
    </source>
</evidence>
<evidence type="ECO:0000256" key="2">
    <source>
        <dbReference type="ARBA" id="ARBA00007316"/>
    </source>
</evidence>
<feature type="transmembrane region" description="Helical" evidence="17">
    <location>
        <begin position="12"/>
        <end position="30"/>
    </location>
</feature>